<dbReference type="EMBL" id="KV722633">
    <property type="protein sequence ID" value="OCH84804.1"/>
    <property type="molecule type" value="Genomic_DNA"/>
</dbReference>
<gene>
    <name evidence="2" type="ORF">OBBRIDRAFT_839435</name>
</gene>
<evidence type="ECO:0000313" key="3">
    <source>
        <dbReference type="Proteomes" id="UP000250043"/>
    </source>
</evidence>
<accession>A0A8E2DGG9</accession>
<dbReference type="Proteomes" id="UP000250043">
    <property type="component" value="Unassembled WGS sequence"/>
</dbReference>
<protein>
    <submittedName>
        <fullName evidence="2">Uncharacterized protein</fullName>
    </submittedName>
</protein>
<sequence>MGAGDKRRVGAHALAAEEAAADNTGLDQEARRQGESMLRARLRRPQPVTPDRTNWALATRDESTLKHMRQRRPQPTTRGWTRRHGDKASRCFKCG</sequence>
<evidence type="ECO:0000256" key="1">
    <source>
        <dbReference type="SAM" id="MobiDB-lite"/>
    </source>
</evidence>
<keyword evidence="3" id="KW-1185">Reference proteome</keyword>
<evidence type="ECO:0000313" key="2">
    <source>
        <dbReference type="EMBL" id="OCH84804.1"/>
    </source>
</evidence>
<proteinExistence type="predicted"/>
<name>A0A8E2DGG9_9APHY</name>
<reference evidence="2 3" key="1">
    <citation type="submission" date="2016-07" db="EMBL/GenBank/DDBJ databases">
        <title>Draft genome of the white-rot fungus Obba rivulosa 3A-2.</title>
        <authorList>
            <consortium name="DOE Joint Genome Institute"/>
            <person name="Miettinen O."/>
            <person name="Riley R."/>
            <person name="Acob R."/>
            <person name="Barry K."/>
            <person name="Cullen D."/>
            <person name="De Vries R."/>
            <person name="Hainaut M."/>
            <person name="Hatakka A."/>
            <person name="Henrissat B."/>
            <person name="Hilden K."/>
            <person name="Kuo R."/>
            <person name="Labutti K."/>
            <person name="Lipzen A."/>
            <person name="Makela M.R."/>
            <person name="Sandor L."/>
            <person name="Spatafora J.W."/>
            <person name="Grigoriev I.V."/>
            <person name="Hibbett D.S."/>
        </authorList>
    </citation>
    <scope>NUCLEOTIDE SEQUENCE [LARGE SCALE GENOMIC DNA]</scope>
    <source>
        <strain evidence="2 3">3A-2</strain>
    </source>
</reference>
<feature type="region of interest" description="Disordered" evidence="1">
    <location>
        <begin position="64"/>
        <end position="95"/>
    </location>
</feature>
<organism evidence="2 3">
    <name type="scientific">Obba rivulosa</name>
    <dbReference type="NCBI Taxonomy" id="1052685"/>
    <lineage>
        <taxon>Eukaryota</taxon>
        <taxon>Fungi</taxon>
        <taxon>Dikarya</taxon>
        <taxon>Basidiomycota</taxon>
        <taxon>Agaricomycotina</taxon>
        <taxon>Agaricomycetes</taxon>
        <taxon>Polyporales</taxon>
        <taxon>Gelatoporiaceae</taxon>
        <taxon>Obba</taxon>
    </lineage>
</organism>
<dbReference type="AlphaFoldDB" id="A0A8E2DGG9"/>
<feature type="region of interest" description="Disordered" evidence="1">
    <location>
        <begin position="1"/>
        <end position="51"/>
    </location>
</feature>